<feature type="region of interest" description="Disordered" evidence="9">
    <location>
        <begin position="962"/>
        <end position="1016"/>
    </location>
</feature>
<protein>
    <recommendedName>
        <fullName evidence="16">Phosvitin</fullName>
    </recommendedName>
</protein>
<comment type="caution">
    <text evidence="8">Lacks conserved residue(s) required for the propagation of feature annotation.</text>
</comment>
<dbReference type="InterPro" id="IPR015816">
    <property type="entry name" value="Vitellinogen_b-sht_N"/>
</dbReference>
<dbReference type="InterPro" id="IPR001579">
    <property type="entry name" value="Glyco_hydro_18_chit_AS"/>
</dbReference>
<feature type="domain" description="Vitellogenin" evidence="11">
    <location>
        <begin position="17"/>
        <end position="659"/>
    </location>
</feature>
<dbReference type="Proteomes" id="UP000826234">
    <property type="component" value="Unassembled WGS sequence"/>
</dbReference>
<dbReference type="SMART" id="SM00636">
    <property type="entry name" value="Glyco_18"/>
    <property type="match status" value="1"/>
</dbReference>
<comment type="caution">
    <text evidence="14">The sequence shown here is derived from an EMBL/GenBank/DDBJ whole genome shotgun (WGS) entry which is preliminary data.</text>
</comment>
<evidence type="ECO:0008006" key="16">
    <source>
        <dbReference type="Google" id="ProtNLM"/>
    </source>
</evidence>
<evidence type="ECO:0000256" key="2">
    <source>
        <dbReference type="ARBA" id="ARBA00022729"/>
    </source>
</evidence>
<dbReference type="InterPro" id="IPR037088">
    <property type="entry name" value="Vitellinogen_b-sht_shell_sf"/>
</dbReference>
<dbReference type="InterPro" id="IPR001747">
    <property type="entry name" value="Vitellogenin_N"/>
</dbReference>
<dbReference type="Gene3D" id="2.30.230.10">
    <property type="entry name" value="Lipovitellin, beta-sheet shell regions, chain A"/>
    <property type="match status" value="1"/>
</dbReference>
<gene>
    <name evidence="14" type="ORF">JD844_017691</name>
</gene>
<accession>A0ABQ7SMB4</accession>
<keyword evidence="15" id="KW-1185">Reference proteome</keyword>
<dbReference type="Gene3D" id="2.20.90.10">
    <property type="entry name" value="Vitellinogen, beta-sheet shell domain"/>
    <property type="match status" value="1"/>
</dbReference>
<feature type="domain" description="GH18" evidence="13">
    <location>
        <begin position="1162"/>
        <end position="1570"/>
    </location>
</feature>
<keyword evidence="3" id="KW-0758">Storage protein</keyword>
<dbReference type="InterPro" id="IPR015817">
    <property type="entry name" value="Vitellinogen_open_b-sht_sub1"/>
</dbReference>
<evidence type="ECO:0000256" key="5">
    <source>
        <dbReference type="ARBA" id="ARBA00023157"/>
    </source>
</evidence>
<evidence type="ECO:0000259" key="13">
    <source>
        <dbReference type="PROSITE" id="PS51910"/>
    </source>
</evidence>
<feature type="disulfide bond" evidence="8">
    <location>
        <begin position="155"/>
        <end position="181"/>
    </location>
</feature>
<dbReference type="Gene3D" id="3.10.50.10">
    <property type="match status" value="1"/>
</dbReference>
<dbReference type="Pfam" id="PF01347">
    <property type="entry name" value="Vitellogenin_N"/>
    <property type="match status" value="1"/>
</dbReference>
<dbReference type="Gene3D" id="2.20.50.20">
    <property type="entry name" value="Lipovitellin. Chain A, domain 3"/>
    <property type="match status" value="1"/>
</dbReference>
<dbReference type="InterPro" id="IPR017853">
    <property type="entry name" value="GH"/>
</dbReference>
<dbReference type="SUPFAM" id="SSF51445">
    <property type="entry name" value="(Trans)glycosidases"/>
    <property type="match status" value="1"/>
</dbReference>
<sequence>MRGITFALLITFVEPAFSHVKTYLYNYEGLILNGLEKDNSAKSGIKLTCQVKISRVSEENHLLKVLSPQLEEYNGIWPEDPFTKASKVTERIEQCFAQIFKFEYRRGRVGNIYAPKDVSIMCVNLIKGILNLLQITIKESLNVYELQEVGVGGTCLTRYIIQEKRKDNKFTILRSKDLNNCTNKVVKNIGMAYVRPCPTCPVNITTTRGTVAFNYNLKYTDSGALITHVESQQIYEISPLNELSGTALMETRQNMTLIEIITNVEIMPETLMQNHGNLYYQFQEDLPQMALHLIKTNNPEQGITEKLEQLVQLNQLQIHQETPAKFLELIELSRAATHENLESLWKQFVDRQLYRHWLLNAVSVAGTSHTFLFLKQRIHNEDLNFFESAVTLTLAFHLTKTDKTTLKAAADLVTSNAVQKSLVLHKLAYLAYGSMINRHCSISPHCPAEILQPLHDLAMGTDKSHEGNIVLALKAMGNAGEPASINYIKKFLPGFSNGADVLSERVPRHALFALRKISRKKAATVREMAFEIFMNRTLPAQTRMMACIVFFETKPTLPLVTAMASFLQKESNLQVAAFAYSHMKVLAMGRIPQLENLSAACKIAIKLLHPRLERLSIRYSRVLHVDGYMCHISKDPLPQTISPILPCYLMSQTFPPKPLNDVVGLRLESLSDMVKIQNIPFEQYSTYKKIKELGKLLQGWKELPSEKPPLAAYLKLFSHEIAFAALDKELAQMAEQLLNKPRELMTVLFQKGLAGKWVQPILAGEIRHIVPTCVGLPLEFGLYTTSVVHAAAKVSGQISLDLTNDFRPEQLLESSMHLSAEINPSVYTHLVAVMGINTPYFQTGLEFHANFHASIPMNFNVNIDLKEETFTFETTPVQQETELLAMRLEDNLRRGEKAVSYPLAFYIKLPALGFQTCLTMKQCDTGFPGETYLQNFWGKCEIKLAMKPDVAKTKIKLEIQAGSETDSEISHMRHNEEYDESSSEEEQRHTEKRKNSMKKTKENEQSNIARPHKSSGMVATLSTIQKKKKLKIYQLVLHTDLHSSRPTVQIFVSDLKGPKRIKFCGDISILSSQNAEGYLKWGKDCRDYKIAAKIAYGQFAGYPAMQIKLECPQIPPRIEEAARDTAYMLGFSEVEQKNPSKQASVILALTSPRTCSLIVKLPNITIYDTNIGLPLPLYVGQHTRALERQSHVWSFISDVPTSVLENLKAGYIFIGNEENGLLLKAPEIGIEKLHYDGNMLKIQVPFSMTGKTCGICGRYDAEYVEEYKMPSGYVAENAVSFAQSWMVPQDSCAIGDVAVTKIVDPAFRAAWINQQVELAKRQYMDGINIDIEQEVAKSSPEYDALTALVKETTEAFHKAIPGSQVTFDVAWCPDCIDKRCYNYTGIAESCDFVFVMSYDEQSQVWSDCIARANAPYNQTIAGYEQYISMGIDPQKIVMGVPWYGYDYTCLSLSQDHICSIAKVPFRGAPCSDAAGRQIPYRVIMSQENSSLSGILWNDEYQAPYLEYKAPNGVFHQVWFDDPRSISLKAAYVTDRGLRGIGMWNGDCLDYSGGYVAEEQTEAMWEALTPE</sequence>
<dbReference type="PANTHER" id="PTHR23345">
    <property type="entry name" value="VITELLOGENIN-RELATED"/>
    <property type="match status" value="1"/>
</dbReference>
<dbReference type="InterPro" id="IPR015255">
    <property type="entry name" value="Vitellinogen_open_b-sht"/>
</dbReference>
<feature type="disulfide bond" evidence="8">
    <location>
        <begin position="197"/>
        <end position="200"/>
    </location>
</feature>
<keyword evidence="5 8" id="KW-1015">Disulfide bond</keyword>
<evidence type="ECO:0000256" key="9">
    <source>
        <dbReference type="SAM" id="MobiDB-lite"/>
    </source>
</evidence>
<dbReference type="PROSITE" id="PS51233">
    <property type="entry name" value="VWFD"/>
    <property type="match status" value="1"/>
</dbReference>
<dbReference type="Pfam" id="PF09175">
    <property type="entry name" value="Vit_b-sht_shell"/>
    <property type="match status" value="1"/>
</dbReference>
<dbReference type="SMART" id="SM01170">
    <property type="entry name" value="DUF1944"/>
    <property type="match status" value="1"/>
</dbReference>
<evidence type="ECO:0000256" key="8">
    <source>
        <dbReference type="PROSITE-ProRule" id="PRU00557"/>
    </source>
</evidence>
<keyword evidence="2 10" id="KW-0732">Signal</keyword>
<dbReference type="SMART" id="SM00638">
    <property type="entry name" value="LPD_N"/>
    <property type="match status" value="1"/>
</dbReference>
<dbReference type="InterPro" id="IPR029070">
    <property type="entry name" value="Chitinase_insertion_sf"/>
</dbReference>
<feature type="domain" description="VWFD" evidence="12">
    <location>
        <begin position="1117"/>
        <end position="1293"/>
    </location>
</feature>
<evidence type="ECO:0000256" key="3">
    <source>
        <dbReference type="ARBA" id="ARBA00022761"/>
    </source>
</evidence>
<dbReference type="EMBL" id="JAIPUX010005289">
    <property type="protein sequence ID" value="KAH0618463.1"/>
    <property type="molecule type" value="Genomic_DNA"/>
</dbReference>
<evidence type="ECO:0000256" key="7">
    <source>
        <dbReference type="ARBA" id="ARBA00023295"/>
    </source>
</evidence>
<keyword evidence="4" id="KW-0378">Hydrolase</keyword>
<dbReference type="SUPFAM" id="SSF48431">
    <property type="entry name" value="Lipovitellin-phosvitin complex, superhelical domain"/>
    <property type="match status" value="1"/>
</dbReference>
<dbReference type="PANTHER" id="PTHR23345:SF15">
    <property type="entry name" value="VITELLOGENIN 1-RELATED"/>
    <property type="match status" value="1"/>
</dbReference>
<dbReference type="InterPro" id="IPR001846">
    <property type="entry name" value="VWF_type-D"/>
</dbReference>
<dbReference type="SUPFAM" id="SSF56968">
    <property type="entry name" value="Lipovitellin-phosvitin complex, beta-sheet shell regions"/>
    <property type="match status" value="3"/>
</dbReference>
<dbReference type="PROSITE" id="PS51211">
    <property type="entry name" value="VITELLOGENIN"/>
    <property type="match status" value="1"/>
</dbReference>
<feature type="signal peptide" evidence="10">
    <location>
        <begin position="1"/>
        <end position="18"/>
    </location>
</feature>
<dbReference type="InterPro" id="IPR001223">
    <property type="entry name" value="Glyco_hydro18_cat"/>
</dbReference>
<evidence type="ECO:0000256" key="4">
    <source>
        <dbReference type="ARBA" id="ARBA00022801"/>
    </source>
</evidence>
<proteinExistence type="predicted"/>
<organism evidence="14 15">
    <name type="scientific">Phrynosoma platyrhinos</name>
    <name type="common">Desert horned lizard</name>
    <dbReference type="NCBI Taxonomy" id="52577"/>
    <lineage>
        <taxon>Eukaryota</taxon>
        <taxon>Metazoa</taxon>
        <taxon>Chordata</taxon>
        <taxon>Craniata</taxon>
        <taxon>Vertebrata</taxon>
        <taxon>Euteleostomi</taxon>
        <taxon>Lepidosauria</taxon>
        <taxon>Squamata</taxon>
        <taxon>Bifurcata</taxon>
        <taxon>Unidentata</taxon>
        <taxon>Episquamata</taxon>
        <taxon>Toxicofera</taxon>
        <taxon>Iguania</taxon>
        <taxon>Phrynosomatidae</taxon>
        <taxon>Phrynosomatinae</taxon>
        <taxon>Phrynosoma</taxon>
    </lineage>
</organism>
<dbReference type="PROSITE" id="PS01095">
    <property type="entry name" value="GH18_1"/>
    <property type="match status" value="1"/>
</dbReference>
<evidence type="ECO:0000256" key="6">
    <source>
        <dbReference type="ARBA" id="ARBA00023180"/>
    </source>
</evidence>
<evidence type="ECO:0000256" key="10">
    <source>
        <dbReference type="SAM" id="SignalP"/>
    </source>
</evidence>
<dbReference type="InterPro" id="IPR011583">
    <property type="entry name" value="Chitinase_II/V-like_cat"/>
</dbReference>
<dbReference type="Gene3D" id="1.25.10.20">
    <property type="entry name" value="Vitellinogen, superhelical"/>
    <property type="match status" value="1"/>
</dbReference>
<keyword evidence="6" id="KW-0325">Glycoprotein</keyword>
<dbReference type="Pfam" id="PF00704">
    <property type="entry name" value="Glyco_hydro_18"/>
    <property type="match status" value="1"/>
</dbReference>
<dbReference type="SMART" id="SM01169">
    <property type="entry name" value="DUF1943"/>
    <property type="match status" value="1"/>
</dbReference>
<dbReference type="InterPro" id="IPR015819">
    <property type="entry name" value="Lipid_transp_b-sht_shell"/>
</dbReference>
<dbReference type="Gene3D" id="3.20.20.80">
    <property type="entry name" value="Glycosidases"/>
    <property type="match status" value="1"/>
</dbReference>
<evidence type="ECO:0000259" key="12">
    <source>
        <dbReference type="PROSITE" id="PS51233"/>
    </source>
</evidence>
<dbReference type="InterPro" id="IPR011030">
    <property type="entry name" value="Lipovitellin_superhlx_dom"/>
</dbReference>
<evidence type="ECO:0000259" key="11">
    <source>
        <dbReference type="PROSITE" id="PS51211"/>
    </source>
</evidence>
<name>A0ABQ7SMB4_PHRPL</name>
<dbReference type="Pfam" id="PF09172">
    <property type="entry name" value="Vit_open_b-sht"/>
    <property type="match status" value="1"/>
</dbReference>
<evidence type="ECO:0000313" key="15">
    <source>
        <dbReference type="Proteomes" id="UP000826234"/>
    </source>
</evidence>
<dbReference type="Gene3D" id="2.20.80.10">
    <property type="entry name" value="Lipovitellin-phosvitin complex, chain A, domain 4"/>
    <property type="match status" value="2"/>
</dbReference>
<dbReference type="InterPro" id="IPR050733">
    <property type="entry name" value="Vitellogenin/Apolipophorin"/>
</dbReference>
<dbReference type="Pfam" id="PF00094">
    <property type="entry name" value="VWD"/>
    <property type="match status" value="1"/>
</dbReference>
<reference evidence="14 15" key="1">
    <citation type="journal article" date="2022" name="Gigascience">
        <title>A chromosome-level genome assembly and annotation of the desert horned lizard, Phrynosoma platyrhinos, provides insight into chromosomal rearrangements among reptiles.</title>
        <authorList>
            <person name="Koochekian N."/>
            <person name="Ascanio A."/>
            <person name="Farleigh K."/>
            <person name="Card D.C."/>
            <person name="Schield D.R."/>
            <person name="Castoe T.A."/>
            <person name="Jezkova T."/>
        </authorList>
    </citation>
    <scope>NUCLEOTIDE SEQUENCE [LARGE SCALE GENOMIC DNA]</scope>
    <source>
        <strain evidence="14">NK-2021</strain>
    </source>
</reference>
<keyword evidence="7" id="KW-0326">Glycosidase</keyword>
<dbReference type="PROSITE" id="PS51910">
    <property type="entry name" value="GH18_2"/>
    <property type="match status" value="1"/>
</dbReference>
<dbReference type="InterPro" id="IPR015258">
    <property type="entry name" value="Vitellinogen_b-sht_shell"/>
</dbReference>
<evidence type="ECO:0000256" key="1">
    <source>
        <dbReference type="ARBA" id="ARBA00022553"/>
    </source>
</evidence>
<feature type="chain" id="PRO_5046379205" description="Phosvitin" evidence="10">
    <location>
        <begin position="19"/>
        <end position="1570"/>
    </location>
</feature>
<keyword evidence="1" id="KW-0597">Phosphoprotein</keyword>
<evidence type="ECO:0000313" key="14">
    <source>
        <dbReference type="EMBL" id="KAH0618463.1"/>
    </source>
</evidence>